<evidence type="ECO:0000313" key="1">
    <source>
        <dbReference type="EMBL" id="CAG8707587.1"/>
    </source>
</evidence>
<feature type="non-terminal residue" evidence="1">
    <location>
        <position position="228"/>
    </location>
</feature>
<reference evidence="1" key="1">
    <citation type="submission" date="2021-06" db="EMBL/GenBank/DDBJ databases">
        <authorList>
            <person name="Kallberg Y."/>
            <person name="Tangrot J."/>
            <person name="Rosling A."/>
        </authorList>
    </citation>
    <scope>NUCLEOTIDE SEQUENCE</scope>
    <source>
        <strain evidence="1">CL356</strain>
    </source>
</reference>
<dbReference type="Proteomes" id="UP000789525">
    <property type="component" value="Unassembled WGS sequence"/>
</dbReference>
<gene>
    <name evidence="1" type="ORF">ACOLOM_LOCUS10517</name>
</gene>
<organism evidence="1 2">
    <name type="scientific">Acaulospora colombiana</name>
    <dbReference type="NCBI Taxonomy" id="27376"/>
    <lineage>
        <taxon>Eukaryota</taxon>
        <taxon>Fungi</taxon>
        <taxon>Fungi incertae sedis</taxon>
        <taxon>Mucoromycota</taxon>
        <taxon>Glomeromycotina</taxon>
        <taxon>Glomeromycetes</taxon>
        <taxon>Diversisporales</taxon>
        <taxon>Acaulosporaceae</taxon>
        <taxon>Acaulospora</taxon>
    </lineage>
</organism>
<dbReference type="EMBL" id="CAJVPT010034325">
    <property type="protein sequence ID" value="CAG8707587.1"/>
    <property type="molecule type" value="Genomic_DNA"/>
</dbReference>
<accession>A0ACA9PM12</accession>
<evidence type="ECO:0000313" key="2">
    <source>
        <dbReference type="Proteomes" id="UP000789525"/>
    </source>
</evidence>
<proteinExistence type="predicted"/>
<protein>
    <submittedName>
        <fullName evidence="1">3846_t:CDS:1</fullName>
    </submittedName>
</protein>
<name>A0ACA9PM12_9GLOM</name>
<keyword evidence="2" id="KW-1185">Reference proteome</keyword>
<sequence length="228" mass="24513">MVLVLLTVTVVCSVCIAELPVPVNALLLLLARPLRLARLLPILRPPSKPPLPLPQERCLGAQTPERSRTILAGCARNLERATFACMARAIMMMDSLTALYPRPTNKVSVSIPPSGWSELALLDAGSMANEINYIKSVVGRFGIKVSTSEIVYAYSQIDNAQTVLDAEEVIHAHPLPYFDPNVTYGSGARNSVFDPVDWVVQHTGGSKKIIFTQTGSSATVASADSAQA</sequence>
<comment type="caution">
    <text evidence="1">The sequence shown here is derived from an EMBL/GenBank/DDBJ whole genome shotgun (WGS) entry which is preliminary data.</text>
</comment>